<evidence type="ECO:0000256" key="2">
    <source>
        <dbReference type="ARBA" id="ARBA00022692"/>
    </source>
</evidence>
<keyword evidence="2 11" id="KW-0812">Transmembrane</keyword>
<dbReference type="PANTHER" id="PTHR31981">
    <property type="entry name" value="GLYCOSYLATED LYSOSOMAL MEMBRANE PROTEIN"/>
    <property type="match status" value="1"/>
</dbReference>
<evidence type="ECO:0000256" key="12">
    <source>
        <dbReference type="SAM" id="SignalP"/>
    </source>
</evidence>
<dbReference type="Pfam" id="PF15065">
    <property type="entry name" value="NCU-G1"/>
    <property type="match status" value="1"/>
</dbReference>
<reference evidence="13" key="1">
    <citation type="submission" date="2020-11" db="EMBL/GenBank/DDBJ databases">
        <authorList>
            <person name="Whiteford S."/>
        </authorList>
    </citation>
    <scope>NUCLEOTIDE SEQUENCE</scope>
</reference>
<dbReference type="InterPro" id="IPR029382">
    <property type="entry name" value="NCU-G1"/>
</dbReference>
<evidence type="ECO:0000256" key="3">
    <source>
        <dbReference type="ARBA" id="ARBA00022729"/>
    </source>
</evidence>
<gene>
    <name evidence="13" type="ORF">PLXY2_LOCUS1980</name>
</gene>
<dbReference type="AlphaFoldDB" id="A0A8S4DHY9"/>
<name>A0A8S4DHY9_PLUXY</name>
<comment type="caution">
    <text evidence="13">The sequence shown here is derived from an EMBL/GenBank/DDBJ whole genome shotgun (WGS) entry which is preliminary data.</text>
</comment>
<keyword evidence="3 12" id="KW-0732">Signal</keyword>
<feature type="transmembrane region" description="Helical" evidence="11">
    <location>
        <begin position="358"/>
        <end position="384"/>
    </location>
</feature>
<comment type="subcellular location">
    <subcellularLocation>
        <location evidence="9">Lysosome membrane</location>
        <topology evidence="9">Single-pass type I membrane protein</topology>
        <orientation evidence="9">Lumenal side</orientation>
    </subcellularLocation>
</comment>
<sequence>MFPLSIRTCVQTLVIVALFSLSLAFDRKISSELNPGCESEKCSSDSTTLVHVQAIGSHDTVHQIWDFTKGIPTVIFAITGMAANLSIGWHGSQPDRFNWTEKPKYSFAVIFDKLYEYNDLKDVGYMTPDAPQHSYSLEDMEWSRTHVLFSDEEAELELKGRWGRHSEPRKDGFIGVKLDMLPYTDYALDLPHLVHSANSTLLDLALVGLGTRPGYNSSRFAWSTTVISTDAGAPSLDLTTRRSLDDEHTPGVFEIVELRTAESVSRGAGGFLQYRPVAYTSRGRGVASSTPAHHAPLNTTSIPAHSTASIYYDGKMARAQALVVSFGEPADGFYAKSNYTAWSLTVGYGVPPVEGFSLFVIIIISIGLGVPVLLALSGIVYVIARRRRNGARRFDNED</sequence>
<keyword evidence="4 11" id="KW-1133">Transmembrane helix</keyword>
<evidence type="ECO:0000256" key="1">
    <source>
        <dbReference type="ARBA" id="ARBA00010599"/>
    </source>
</evidence>
<keyword evidence="7" id="KW-0458">Lysosome</keyword>
<comment type="similarity">
    <text evidence="1">Belongs to the GLMP family.</text>
</comment>
<dbReference type="Proteomes" id="UP000653454">
    <property type="component" value="Unassembled WGS sequence"/>
</dbReference>
<comment type="subunit">
    <text evidence="10">Interacts (via lumenal domain) with lysosomal protein MFSD1; the interaction starts while both proteins are still in the endoplasmic reticulum and is required for stabilization of MFSD1 in lysosomes but has no direct effect on its targeting to lysosomes or transporter activity.</text>
</comment>
<protein>
    <submittedName>
        <fullName evidence="13">(diamondback moth) hypothetical protein</fullName>
    </submittedName>
</protein>
<comment type="function">
    <text evidence="8">Required to protect lysosomal transporter MFSD1 from lysosomal proteolysis and for MFSD1 lysosomal localization.</text>
</comment>
<feature type="chain" id="PRO_5035811418" evidence="12">
    <location>
        <begin position="25"/>
        <end position="398"/>
    </location>
</feature>
<keyword evidence="14" id="KW-1185">Reference proteome</keyword>
<keyword evidence="6" id="KW-0325">Glycoprotein</keyword>
<dbReference type="GO" id="GO:0005765">
    <property type="term" value="C:lysosomal membrane"/>
    <property type="evidence" value="ECO:0007669"/>
    <property type="project" value="UniProtKB-SubCell"/>
</dbReference>
<evidence type="ECO:0000256" key="11">
    <source>
        <dbReference type="SAM" id="Phobius"/>
    </source>
</evidence>
<feature type="signal peptide" evidence="12">
    <location>
        <begin position="1"/>
        <end position="24"/>
    </location>
</feature>
<evidence type="ECO:0000256" key="6">
    <source>
        <dbReference type="ARBA" id="ARBA00023180"/>
    </source>
</evidence>
<keyword evidence="5 11" id="KW-0472">Membrane</keyword>
<evidence type="ECO:0000256" key="4">
    <source>
        <dbReference type="ARBA" id="ARBA00022989"/>
    </source>
</evidence>
<dbReference type="PANTHER" id="PTHR31981:SF1">
    <property type="entry name" value="GLYCOSYLATED LYSOSOMAL MEMBRANE PROTEIN"/>
    <property type="match status" value="1"/>
</dbReference>
<proteinExistence type="inferred from homology"/>
<evidence type="ECO:0000256" key="7">
    <source>
        <dbReference type="ARBA" id="ARBA00023228"/>
    </source>
</evidence>
<evidence type="ECO:0000256" key="8">
    <source>
        <dbReference type="ARBA" id="ARBA00024176"/>
    </source>
</evidence>
<evidence type="ECO:0000256" key="9">
    <source>
        <dbReference type="ARBA" id="ARBA00024189"/>
    </source>
</evidence>
<evidence type="ECO:0000256" key="5">
    <source>
        <dbReference type="ARBA" id="ARBA00023136"/>
    </source>
</evidence>
<evidence type="ECO:0000256" key="10">
    <source>
        <dbReference type="ARBA" id="ARBA00044960"/>
    </source>
</evidence>
<organism evidence="13 14">
    <name type="scientific">Plutella xylostella</name>
    <name type="common">Diamondback moth</name>
    <name type="synonym">Plutella maculipennis</name>
    <dbReference type="NCBI Taxonomy" id="51655"/>
    <lineage>
        <taxon>Eukaryota</taxon>
        <taxon>Metazoa</taxon>
        <taxon>Ecdysozoa</taxon>
        <taxon>Arthropoda</taxon>
        <taxon>Hexapoda</taxon>
        <taxon>Insecta</taxon>
        <taxon>Pterygota</taxon>
        <taxon>Neoptera</taxon>
        <taxon>Endopterygota</taxon>
        <taxon>Lepidoptera</taxon>
        <taxon>Glossata</taxon>
        <taxon>Ditrysia</taxon>
        <taxon>Yponomeutoidea</taxon>
        <taxon>Plutellidae</taxon>
        <taxon>Plutella</taxon>
    </lineage>
</organism>
<dbReference type="EMBL" id="CAJHNJ030000005">
    <property type="protein sequence ID" value="CAG9098898.1"/>
    <property type="molecule type" value="Genomic_DNA"/>
</dbReference>
<accession>A0A8S4DHY9</accession>
<evidence type="ECO:0000313" key="13">
    <source>
        <dbReference type="EMBL" id="CAG9098898.1"/>
    </source>
</evidence>
<evidence type="ECO:0000313" key="14">
    <source>
        <dbReference type="Proteomes" id="UP000653454"/>
    </source>
</evidence>